<feature type="domain" description="Activator of Hsp90 ATPase homologue 1/2-like C-terminal" evidence="2">
    <location>
        <begin position="12"/>
        <end position="160"/>
    </location>
</feature>
<accession>A0A1H9GD00</accession>
<dbReference type="Proteomes" id="UP000198733">
    <property type="component" value="Unassembled WGS sequence"/>
</dbReference>
<protein>
    <submittedName>
        <fullName evidence="3">Uncharacterized conserved protein YndB, AHSA1/START domain</fullName>
    </submittedName>
</protein>
<comment type="similarity">
    <text evidence="1">Belongs to the AHA1 family.</text>
</comment>
<keyword evidence="4" id="KW-1185">Reference proteome</keyword>
<dbReference type="Gene3D" id="3.30.530.20">
    <property type="match status" value="1"/>
</dbReference>
<organism evidence="3 4">
    <name type="scientific">Virgibacillus subterraneus</name>
    <dbReference type="NCBI Taxonomy" id="621109"/>
    <lineage>
        <taxon>Bacteria</taxon>
        <taxon>Bacillati</taxon>
        <taxon>Bacillota</taxon>
        <taxon>Bacilli</taxon>
        <taxon>Bacillales</taxon>
        <taxon>Bacillaceae</taxon>
        <taxon>Virgibacillus</taxon>
    </lineage>
</organism>
<proteinExistence type="inferred from homology"/>
<dbReference type="EMBL" id="FOEH01000003">
    <property type="protein sequence ID" value="SEQ47939.1"/>
    <property type="molecule type" value="Genomic_DNA"/>
</dbReference>
<comment type="caution">
    <text evidence="3">The sequence shown here is derived from an EMBL/GenBank/DDBJ whole genome shotgun (WGS) entry which is preliminary data.</text>
</comment>
<dbReference type="RefSeq" id="WP_092504755.1">
    <property type="nucleotide sequence ID" value="NZ_FOEH01000003.1"/>
</dbReference>
<dbReference type="Pfam" id="PF08327">
    <property type="entry name" value="AHSA1"/>
    <property type="match status" value="1"/>
</dbReference>
<dbReference type="SUPFAM" id="SSF55961">
    <property type="entry name" value="Bet v1-like"/>
    <property type="match status" value="1"/>
</dbReference>
<sequence>MITQVEITHTFNATRELVFRSFTESEHLQNWWGPKEWTFHVAKADFRPGGVFHYSQNPADGDVMWVKFIYNEMITPERVVYTSYFSDEDGNIVRAPFNENWPLETLNTLTFTENGGKTTLTAIVAPAASATEEELKTFGESQVMVHEGFSGTFNQLEDYLSKELK</sequence>
<evidence type="ECO:0000313" key="4">
    <source>
        <dbReference type="Proteomes" id="UP000198733"/>
    </source>
</evidence>
<dbReference type="InterPro" id="IPR013538">
    <property type="entry name" value="ASHA1/2-like_C"/>
</dbReference>
<evidence type="ECO:0000259" key="2">
    <source>
        <dbReference type="Pfam" id="PF08327"/>
    </source>
</evidence>
<gene>
    <name evidence="3" type="ORF">SAMN05216232_2562</name>
</gene>
<evidence type="ECO:0000256" key="1">
    <source>
        <dbReference type="ARBA" id="ARBA00006817"/>
    </source>
</evidence>
<evidence type="ECO:0000313" key="3">
    <source>
        <dbReference type="EMBL" id="SEQ47939.1"/>
    </source>
</evidence>
<dbReference type="InterPro" id="IPR023393">
    <property type="entry name" value="START-like_dom_sf"/>
</dbReference>
<name>A0A1H9GD00_9BACI</name>
<reference evidence="3 4" key="1">
    <citation type="submission" date="2016-10" db="EMBL/GenBank/DDBJ databases">
        <authorList>
            <person name="Varghese N."/>
            <person name="Submissions S."/>
        </authorList>
    </citation>
    <scope>NUCLEOTIDE SEQUENCE [LARGE SCALE GENOMIC DNA]</scope>
    <source>
        <strain evidence="3 4">CGMCC 1.7734</strain>
    </source>
</reference>